<gene>
    <name evidence="2" type="ORF">V1633_08340</name>
</gene>
<feature type="region of interest" description="Disordered" evidence="1">
    <location>
        <begin position="45"/>
        <end position="83"/>
    </location>
</feature>
<proteinExistence type="predicted"/>
<evidence type="ECO:0000256" key="1">
    <source>
        <dbReference type="SAM" id="MobiDB-lite"/>
    </source>
</evidence>
<protein>
    <submittedName>
        <fullName evidence="2">Uncharacterized protein</fullName>
    </submittedName>
</protein>
<sequence>MTDTDGHVWRTRSRHRTSEGTVHYQYCHCGLWRVRAGQRAVARIPETPVRPVDAPPPHRLRHNPSPGTGRWPAAETVPGDRDR</sequence>
<evidence type="ECO:0000313" key="2">
    <source>
        <dbReference type="EMBL" id="MEE6258498.1"/>
    </source>
</evidence>
<accession>A0ABU7RPR0</accession>
<organism evidence="2 3">
    <name type="scientific">Plantactinospora sonchi</name>
    <dbReference type="NCBI Taxonomy" id="1544735"/>
    <lineage>
        <taxon>Bacteria</taxon>
        <taxon>Bacillati</taxon>
        <taxon>Actinomycetota</taxon>
        <taxon>Actinomycetes</taxon>
        <taxon>Micromonosporales</taxon>
        <taxon>Micromonosporaceae</taxon>
        <taxon>Plantactinospora</taxon>
    </lineage>
</organism>
<keyword evidence="3" id="KW-1185">Reference proteome</keyword>
<dbReference type="EMBL" id="JAZGQK010000006">
    <property type="protein sequence ID" value="MEE6258498.1"/>
    <property type="molecule type" value="Genomic_DNA"/>
</dbReference>
<comment type="caution">
    <text evidence="2">The sequence shown here is derived from an EMBL/GenBank/DDBJ whole genome shotgun (WGS) entry which is preliminary data.</text>
</comment>
<name>A0ABU7RPR0_9ACTN</name>
<reference evidence="2 3" key="1">
    <citation type="submission" date="2024-01" db="EMBL/GenBank/DDBJ databases">
        <title>Genome insights into Plantactinospora sonchi sp. nov.</title>
        <authorList>
            <person name="Wang L."/>
        </authorList>
    </citation>
    <scope>NUCLEOTIDE SEQUENCE [LARGE SCALE GENOMIC DNA]</scope>
    <source>
        <strain evidence="2 3">NEAU-QY2</strain>
    </source>
</reference>
<evidence type="ECO:0000313" key="3">
    <source>
        <dbReference type="Proteomes" id="UP001332243"/>
    </source>
</evidence>
<dbReference type="RefSeq" id="WP_331213603.1">
    <property type="nucleotide sequence ID" value="NZ_JAZGQK010000006.1"/>
</dbReference>
<dbReference type="Proteomes" id="UP001332243">
    <property type="component" value="Unassembled WGS sequence"/>
</dbReference>